<evidence type="ECO:0008006" key="4">
    <source>
        <dbReference type="Google" id="ProtNLM"/>
    </source>
</evidence>
<name>A0A150QJK9_SORCE</name>
<dbReference type="Proteomes" id="UP000075260">
    <property type="component" value="Unassembled WGS sequence"/>
</dbReference>
<comment type="caution">
    <text evidence="2">The sequence shown here is derived from an EMBL/GenBank/DDBJ whole genome shotgun (WGS) entry which is preliminary data.</text>
</comment>
<sequence>MIDIALASRALDGPGQDMAESAVDALVRLVQTGEHLDAARQAAKALAAGGTDIRAIAALLLGAFGERGPAALPGMLDVLTGATARRWEAIRPAARRDRAVDSALCLLFRSVKASIDFHESARDATWRAWVERVERDLARACLDAAAAFEAAAAERIASPRCVVELAGLKARIELFLQKMPRREPPPEPVAAPEEKAEAAADDADDAEAAADAAPAAAGIQEGEPAPPAPGTRVIQVSPALEQFIRKLEAFAGLVEQGEMGKAAIVARDIKAAVDSFDPRVYLPALLAPHFRLLSAHIDAIAPHWAAADSPAWEALEQLYQVDLDAFLEP</sequence>
<proteinExistence type="predicted"/>
<gene>
    <name evidence="2" type="ORF">BE15_38175</name>
</gene>
<dbReference type="RefSeq" id="WP_061609334.1">
    <property type="nucleotide sequence ID" value="NZ_JEMA01000591.1"/>
</dbReference>
<feature type="compositionally biased region" description="Acidic residues" evidence="1">
    <location>
        <begin position="199"/>
        <end position="208"/>
    </location>
</feature>
<evidence type="ECO:0000313" key="3">
    <source>
        <dbReference type="Proteomes" id="UP000075260"/>
    </source>
</evidence>
<dbReference type="EMBL" id="JEMA01000591">
    <property type="protein sequence ID" value="KYF68140.1"/>
    <property type="molecule type" value="Genomic_DNA"/>
</dbReference>
<evidence type="ECO:0000313" key="2">
    <source>
        <dbReference type="EMBL" id="KYF68140.1"/>
    </source>
</evidence>
<dbReference type="AlphaFoldDB" id="A0A150QJK9"/>
<organism evidence="2 3">
    <name type="scientific">Sorangium cellulosum</name>
    <name type="common">Polyangium cellulosum</name>
    <dbReference type="NCBI Taxonomy" id="56"/>
    <lineage>
        <taxon>Bacteria</taxon>
        <taxon>Pseudomonadati</taxon>
        <taxon>Myxococcota</taxon>
        <taxon>Polyangia</taxon>
        <taxon>Polyangiales</taxon>
        <taxon>Polyangiaceae</taxon>
        <taxon>Sorangium</taxon>
    </lineage>
</organism>
<dbReference type="NCBIfam" id="NF041244">
    <property type="entry name" value="IglI_fam"/>
    <property type="match status" value="1"/>
</dbReference>
<protein>
    <recommendedName>
        <fullName evidence="4">ImpA N-terminal domain-containing protein</fullName>
    </recommendedName>
</protein>
<accession>A0A150QJK9</accession>
<reference evidence="2 3" key="1">
    <citation type="submission" date="2014-02" db="EMBL/GenBank/DDBJ databases">
        <title>The small core and large imbalanced accessory genome model reveals a collaborative survival strategy of Sorangium cellulosum strains in nature.</title>
        <authorList>
            <person name="Han K."/>
            <person name="Peng R."/>
            <person name="Blom J."/>
            <person name="Li Y.-Z."/>
        </authorList>
    </citation>
    <scope>NUCLEOTIDE SEQUENCE [LARGE SCALE GENOMIC DNA]</scope>
    <source>
        <strain evidence="2 3">So0008-312</strain>
    </source>
</reference>
<feature type="compositionally biased region" description="Low complexity" evidence="1">
    <location>
        <begin position="209"/>
        <end position="223"/>
    </location>
</feature>
<feature type="region of interest" description="Disordered" evidence="1">
    <location>
        <begin position="179"/>
        <end position="230"/>
    </location>
</feature>
<dbReference type="OrthoDB" id="5497953at2"/>
<evidence type="ECO:0000256" key="1">
    <source>
        <dbReference type="SAM" id="MobiDB-lite"/>
    </source>
</evidence>